<keyword evidence="1" id="KW-1133">Transmembrane helix</keyword>
<keyword evidence="3" id="KW-1185">Reference proteome</keyword>
<dbReference type="Proteomes" id="UP000003803">
    <property type="component" value="Unassembled WGS sequence"/>
</dbReference>
<proteinExistence type="predicted"/>
<dbReference type="EMBL" id="ABGD02000005">
    <property type="protein sequence ID" value="EDS12683.1"/>
    <property type="molecule type" value="Genomic_DNA"/>
</dbReference>
<feature type="transmembrane region" description="Helical" evidence="1">
    <location>
        <begin position="12"/>
        <end position="34"/>
    </location>
</feature>
<reference evidence="2" key="2">
    <citation type="submission" date="2013-09" db="EMBL/GenBank/DDBJ databases">
        <title>Draft genome sequence of Anaerotruncus colihominis(DSM 17241).</title>
        <authorList>
            <person name="Sudarsanam P."/>
            <person name="Ley R."/>
            <person name="Guruge J."/>
            <person name="Turnbaugh P.J."/>
            <person name="Mahowald M."/>
            <person name="Liep D."/>
            <person name="Gordon J."/>
        </authorList>
    </citation>
    <scope>NUCLEOTIDE SEQUENCE</scope>
    <source>
        <strain evidence="2">DSM 17241</strain>
    </source>
</reference>
<reference evidence="2" key="1">
    <citation type="submission" date="2007-11" db="EMBL/GenBank/DDBJ databases">
        <authorList>
            <person name="Fulton L."/>
            <person name="Clifton S."/>
            <person name="Fulton B."/>
            <person name="Xu J."/>
            <person name="Minx P."/>
            <person name="Pepin K.H."/>
            <person name="Johnson M."/>
            <person name="Thiruvilangam P."/>
            <person name="Bhonagiri V."/>
            <person name="Nash W.E."/>
            <person name="Mardis E.R."/>
            <person name="Wilson R.K."/>
        </authorList>
    </citation>
    <scope>NUCLEOTIDE SEQUENCE [LARGE SCALE GENOMIC DNA]</scope>
    <source>
        <strain evidence="2">DSM 17241</strain>
    </source>
</reference>
<sequence length="42" mass="4756">MGANRQSTAPHYFYYIRPGNACQVVAGLLINGLINRSRRDFD</sequence>
<evidence type="ECO:0000313" key="2">
    <source>
        <dbReference type="EMBL" id="EDS12683.1"/>
    </source>
</evidence>
<dbReference type="HOGENOM" id="CLU_3246369_0_0_9"/>
<evidence type="ECO:0000256" key="1">
    <source>
        <dbReference type="SAM" id="Phobius"/>
    </source>
</evidence>
<protein>
    <submittedName>
        <fullName evidence="2">Uncharacterized protein</fullName>
    </submittedName>
</protein>
<dbReference type="AlphaFoldDB" id="B0P658"/>
<keyword evidence="1" id="KW-0472">Membrane</keyword>
<name>B0P658_9FIRM</name>
<keyword evidence="1" id="KW-0812">Transmembrane</keyword>
<accession>B0P658</accession>
<evidence type="ECO:0000313" key="3">
    <source>
        <dbReference type="Proteomes" id="UP000003803"/>
    </source>
</evidence>
<comment type="caution">
    <text evidence="2">The sequence shown here is derived from an EMBL/GenBank/DDBJ whole genome shotgun (WGS) entry which is preliminary data.</text>
</comment>
<gene>
    <name evidence="2" type="ORF">ANACOL_00230</name>
</gene>
<organism evidence="2 3">
    <name type="scientific">Anaerotruncus colihominis DSM 17241</name>
    <dbReference type="NCBI Taxonomy" id="445972"/>
    <lineage>
        <taxon>Bacteria</taxon>
        <taxon>Bacillati</taxon>
        <taxon>Bacillota</taxon>
        <taxon>Clostridia</taxon>
        <taxon>Eubacteriales</taxon>
        <taxon>Oscillospiraceae</taxon>
        <taxon>Anaerotruncus</taxon>
    </lineage>
</organism>